<dbReference type="InterPro" id="IPR000326">
    <property type="entry name" value="PAP2/HPO"/>
</dbReference>
<keyword evidence="1" id="KW-0732">Signal</keyword>
<dbReference type="Pfam" id="PF01569">
    <property type="entry name" value="PAP2"/>
    <property type="match status" value="1"/>
</dbReference>
<feature type="chain" id="PRO_5016968886" evidence="1">
    <location>
        <begin position="25"/>
        <end position="283"/>
    </location>
</feature>
<protein>
    <submittedName>
        <fullName evidence="3">PAP2 superfamily protein</fullName>
    </submittedName>
</protein>
<dbReference type="AlphaFoldDB" id="A0A368ZB98"/>
<comment type="caution">
    <text evidence="3">The sequence shown here is derived from an EMBL/GenBank/DDBJ whole genome shotgun (WGS) entry which is preliminary data.</text>
</comment>
<evidence type="ECO:0000256" key="1">
    <source>
        <dbReference type="SAM" id="SignalP"/>
    </source>
</evidence>
<evidence type="ECO:0000313" key="3">
    <source>
        <dbReference type="EMBL" id="RCW90140.1"/>
    </source>
</evidence>
<evidence type="ECO:0000313" key="4">
    <source>
        <dbReference type="Proteomes" id="UP000253436"/>
    </source>
</evidence>
<dbReference type="Gene3D" id="1.20.144.10">
    <property type="entry name" value="Phosphatidic acid phosphatase type 2/haloperoxidase"/>
    <property type="match status" value="1"/>
</dbReference>
<proteinExistence type="predicted"/>
<dbReference type="EMBL" id="QPJO01000005">
    <property type="protein sequence ID" value="RCW90140.1"/>
    <property type="molecule type" value="Genomic_DNA"/>
</dbReference>
<name>A0A368ZB98_9FLAO</name>
<gene>
    <name evidence="3" type="ORF">DFQ08_10529</name>
</gene>
<dbReference type="SUPFAM" id="SSF48317">
    <property type="entry name" value="Acid phosphatase/Vanadium-dependent haloperoxidase"/>
    <property type="match status" value="1"/>
</dbReference>
<organism evidence="3 4">
    <name type="scientific">Winogradskyella arenosi</name>
    <dbReference type="NCBI Taxonomy" id="533325"/>
    <lineage>
        <taxon>Bacteria</taxon>
        <taxon>Pseudomonadati</taxon>
        <taxon>Bacteroidota</taxon>
        <taxon>Flavobacteriia</taxon>
        <taxon>Flavobacteriales</taxon>
        <taxon>Flavobacteriaceae</taxon>
        <taxon>Winogradskyella</taxon>
    </lineage>
</organism>
<dbReference type="RefSeq" id="WP_114310547.1">
    <property type="nucleotide sequence ID" value="NZ_QPJO01000005.1"/>
</dbReference>
<reference evidence="3 4" key="1">
    <citation type="submission" date="2018-07" db="EMBL/GenBank/DDBJ databases">
        <title>Genomic Encyclopedia of Type Strains, Phase III (KMG-III): the genomes of soil and plant-associated and newly described type strains.</title>
        <authorList>
            <person name="Whitman W."/>
        </authorList>
    </citation>
    <scope>NUCLEOTIDE SEQUENCE [LARGE SCALE GENOMIC DNA]</scope>
    <source>
        <strain evidence="3 4">CECT 7958</strain>
    </source>
</reference>
<feature type="signal peptide" evidence="1">
    <location>
        <begin position="1"/>
        <end position="24"/>
    </location>
</feature>
<accession>A0A368ZB98</accession>
<dbReference type="InterPro" id="IPR036938">
    <property type="entry name" value="PAP2/HPO_sf"/>
</dbReference>
<keyword evidence="4" id="KW-1185">Reference proteome</keyword>
<dbReference type="OrthoDB" id="9773582at2"/>
<evidence type="ECO:0000259" key="2">
    <source>
        <dbReference type="SMART" id="SM00014"/>
    </source>
</evidence>
<sequence length="283" mass="30844">MMTAAMKKITILCLLSLVSVSLFSQTDSTTISKPSKIWDNFKYDTRVTLRSVGNSFTQPLRWKGDDFATAGGILAGTTLLYLSDNEANRIFAKQAVGAPQILKDFGWYFGSPQNFFMVSTGIYGFGLLTDNEKVRHTGILIFSSAITTGLIQSISKTVVGRARPNSGDYNEFEPFSNKPGFHSFPSGHSVLSFTMAHAIAKQFTSFWAKAGIYAVGSIAPISRLWEEAHWLSDVGLGMALSVVVVDGIENFMNKNKFYADAKPKTISWRVSAGVGTVGVVGTF</sequence>
<dbReference type="SMART" id="SM00014">
    <property type="entry name" value="acidPPc"/>
    <property type="match status" value="1"/>
</dbReference>
<feature type="domain" description="Phosphatidic acid phosphatase type 2/haloperoxidase" evidence="2">
    <location>
        <begin position="137"/>
        <end position="249"/>
    </location>
</feature>
<dbReference type="Proteomes" id="UP000253436">
    <property type="component" value="Unassembled WGS sequence"/>
</dbReference>